<proteinExistence type="predicted"/>
<accession>A0AAN6NMK1</accession>
<keyword evidence="3" id="KW-1185">Reference proteome</keyword>
<dbReference type="Pfam" id="PF24494">
    <property type="entry name" value="DUF7587"/>
    <property type="match status" value="1"/>
</dbReference>
<comment type="caution">
    <text evidence="2">The sequence shown here is derived from an EMBL/GenBank/DDBJ whole genome shotgun (WGS) entry which is preliminary data.</text>
</comment>
<reference evidence="2" key="1">
    <citation type="journal article" date="2023" name="Mol. Phylogenet. Evol.">
        <title>Genome-scale phylogeny and comparative genomics of the fungal order Sordariales.</title>
        <authorList>
            <person name="Hensen N."/>
            <person name="Bonometti L."/>
            <person name="Westerberg I."/>
            <person name="Brannstrom I.O."/>
            <person name="Guillou S."/>
            <person name="Cros-Aarteil S."/>
            <person name="Calhoun S."/>
            <person name="Haridas S."/>
            <person name="Kuo A."/>
            <person name="Mondo S."/>
            <person name="Pangilinan J."/>
            <person name="Riley R."/>
            <person name="LaButti K."/>
            <person name="Andreopoulos B."/>
            <person name="Lipzen A."/>
            <person name="Chen C."/>
            <person name="Yan M."/>
            <person name="Daum C."/>
            <person name="Ng V."/>
            <person name="Clum A."/>
            <person name="Steindorff A."/>
            <person name="Ohm R.A."/>
            <person name="Martin F."/>
            <person name="Silar P."/>
            <person name="Natvig D.O."/>
            <person name="Lalanne C."/>
            <person name="Gautier V."/>
            <person name="Ament-Velasquez S.L."/>
            <person name="Kruys A."/>
            <person name="Hutchinson M.I."/>
            <person name="Powell A.J."/>
            <person name="Barry K."/>
            <person name="Miller A.N."/>
            <person name="Grigoriev I.V."/>
            <person name="Debuchy R."/>
            <person name="Gladieux P."/>
            <person name="Hiltunen Thoren M."/>
            <person name="Johannesson H."/>
        </authorList>
    </citation>
    <scope>NUCLEOTIDE SEQUENCE</scope>
    <source>
        <strain evidence="2">CBS 626.80</strain>
    </source>
</reference>
<dbReference type="SUPFAM" id="SSF56399">
    <property type="entry name" value="ADP-ribosylation"/>
    <property type="match status" value="1"/>
</dbReference>
<evidence type="ECO:0000313" key="3">
    <source>
        <dbReference type="Proteomes" id="UP001303222"/>
    </source>
</evidence>
<gene>
    <name evidence="2" type="ORF">QBC32DRAFT_187283</name>
</gene>
<dbReference type="PANTHER" id="PTHR40781:SF1">
    <property type="match status" value="1"/>
</dbReference>
<dbReference type="PANTHER" id="PTHR40781">
    <property type="match status" value="1"/>
</dbReference>
<evidence type="ECO:0000313" key="2">
    <source>
        <dbReference type="EMBL" id="KAK3948360.1"/>
    </source>
</evidence>
<organism evidence="2 3">
    <name type="scientific">Pseudoneurospora amorphoporcata</name>
    <dbReference type="NCBI Taxonomy" id="241081"/>
    <lineage>
        <taxon>Eukaryota</taxon>
        <taxon>Fungi</taxon>
        <taxon>Dikarya</taxon>
        <taxon>Ascomycota</taxon>
        <taxon>Pezizomycotina</taxon>
        <taxon>Sordariomycetes</taxon>
        <taxon>Sordariomycetidae</taxon>
        <taxon>Sordariales</taxon>
        <taxon>Sordariaceae</taxon>
        <taxon>Pseudoneurospora</taxon>
    </lineage>
</organism>
<protein>
    <recommendedName>
        <fullName evidence="1">DUF7587 domain-containing protein</fullName>
    </recommendedName>
</protein>
<feature type="domain" description="DUF7587" evidence="1">
    <location>
        <begin position="6"/>
        <end position="97"/>
    </location>
</feature>
<dbReference type="Proteomes" id="UP001303222">
    <property type="component" value="Unassembled WGS sequence"/>
</dbReference>
<dbReference type="EMBL" id="MU859267">
    <property type="protein sequence ID" value="KAK3948360.1"/>
    <property type="molecule type" value="Genomic_DNA"/>
</dbReference>
<reference evidence="2" key="2">
    <citation type="submission" date="2023-06" db="EMBL/GenBank/DDBJ databases">
        <authorList>
            <consortium name="Lawrence Berkeley National Laboratory"/>
            <person name="Mondo S.J."/>
            <person name="Hensen N."/>
            <person name="Bonometti L."/>
            <person name="Westerberg I."/>
            <person name="Brannstrom I.O."/>
            <person name="Guillou S."/>
            <person name="Cros-Aarteil S."/>
            <person name="Calhoun S."/>
            <person name="Haridas S."/>
            <person name="Kuo A."/>
            <person name="Pangilinan J."/>
            <person name="Riley R."/>
            <person name="Labutti K."/>
            <person name="Andreopoulos B."/>
            <person name="Lipzen A."/>
            <person name="Chen C."/>
            <person name="Yanf M."/>
            <person name="Daum C."/>
            <person name="Ng V."/>
            <person name="Clum A."/>
            <person name="Steindorff A."/>
            <person name="Ohm R."/>
            <person name="Martin F."/>
            <person name="Silar P."/>
            <person name="Natvig D."/>
            <person name="Lalanne C."/>
            <person name="Gautier V."/>
            <person name="Ament-Velasquez S.L."/>
            <person name="Kruys A."/>
            <person name="Hutchinson M.I."/>
            <person name="Powell A.J."/>
            <person name="Barry K."/>
            <person name="Miller A.N."/>
            <person name="Grigoriev I.V."/>
            <person name="Debuchy R."/>
            <person name="Gladieux P."/>
            <person name="Thoren M.H."/>
            <person name="Johannesson H."/>
        </authorList>
    </citation>
    <scope>NUCLEOTIDE SEQUENCE</scope>
    <source>
        <strain evidence="2">CBS 626.80</strain>
    </source>
</reference>
<dbReference type="AlphaFoldDB" id="A0AAN6NMK1"/>
<sequence length="103" mass="12123">YLYFLERSRSQAFRNNQGDFEAEDLSTPLRGPNHLHQLISEHVNRAYGVPTPFISTFADYNHALIWARQRRPWAVIYSIDTEKLDNRYCWVFHASEFTPGCSD</sequence>
<evidence type="ECO:0000259" key="1">
    <source>
        <dbReference type="Pfam" id="PF24494"/>
    </source>
</evidence>
<dbReference type="InterPro" id="IPR056009">
    <property type="entry name" value="DUF7587"/>
</dbReference>
<feature type="non-terminal residue" evidence="2">
    <location>
        <position position="1"/>
    </location>
</feature>
<feature type="non-terminal residue" evidence="2">
    <location>
        <position position="103"/>
    </location>
</feature>
<name>A0AAN6NMK1_9PEZI</name>